<protein>
    <recommendedName>
        <fullName evidence="3">Integrase catalytic domain-containing protein</fullName>
    </recommendedName>
</protein>
<evidence type="ECO:0000313" key="1">
    <source>
        <dbReference type="EMBL" id="KAK3771913.1"/>
    </source>
</evidence>
<dbReference type="SUPFAM" id="SSF53098">
    <property type="entry name" value="Ribonuclease H-like"/>
    <property type="match status" value="1"/>
</dbReference>
<comment type="caution">
    <text evidence="1">The sequence shown here is derived from an EMBL/GenBank/DDBJ whole genome shotgun (WGS) entry which is preliminary data.</text>
</comment>
<dbReference type="GO" id="GO:0003676">
    <property type="term" value="F:nucleic acid binding"/>
    <property type="evidence" value="ECO:0007669"/>
    <property type="project" value="InterPro"/>
</dbReference>
<dbReference type="Gene3D" id="3.30.420.10">
    <property type="entry name" value="Ribonuclease H-like superfamily/Ribonuclease H"/>
    <property type="match status" value="1"/>
</dbReference>
<reference evidence="1" key="1">
    <citation type="journal article" date="2023" name="G3 (Bethesda)">
        <title>A reference genome for the long-term kleptoplast-retaining sea slug Elysia crispata morphotype clarki.</title>
        <authorList>
            <person name="Eastman K.E."/>
            <person name="Pendleton A.L."/>
            <person name="Shaikh M.A."/>
            <person name="Suttiyut T."/>
            <person name="Ogas R."/>
            <person name="Tomko P."/>
            <person name="Gavelis G."/>
            <person name="Widhalm J.R."/>
            <person name="Wisecaver J.H."/>
        </authorList>
    </citation>
    <scope>NUCLEOTIDE SEQUENCE</scope>
    <source>
        <strain evidence="1">ECLA1</strain>
    </source>
</reference>
<sequence>MDFTRLQMSRDGYEDVLVITDVYTKWIVAIPVKDQSAETVIKALIDHWIVNFGRQFNFILIKAEVLSRVWSICYAIIMASTNQEQPLTILQVMVLVKGSTPPRISSSGLFLNTIRLLGPNELVYF</sequence>
<evidence type="ECO:0008006" key="3">
    <source>
        <dbReference type="Google" id="ProtNLM"/>
    </source>
</evidence>
<evidence type="ECO:0000313" key="2">
    <source>
        <dbReference type="Proteomes" id="UP001283361"/>
    </source>
</evidence>
<dbReference type="InterPro" id="IPR012337">
    <property type="entry name" value="RNaseH-like_sf"/>
</dbReference>
<dbReference type="Proteomes" id="UP001283361">
    <property type="component" value="Unassembled WGS sequence"/>
</dbReference>
<gene>
    <name evidence="1" type="ORF">RRG08_053894</name>
</gene>
<keyword evidence="2" id="KW-1185">Reference proteome</keyword>
<proteinExistence type="predicted"/>
<dbReference type="InterPro" id="IPR036397">
    <property type="entry name" value="RNaseH_sf"/>
</dbReference>
<dbReference type="AlphaFoldDB" id="A0AAE1DJQ4"/>
<accession>A0AAE1DJQ4</accession>
<dbReference type="EMBL" id="JAWDGP010003666">
    <property type="protein sequence ID" value="KAK3771913.1"/>
    <property type="molecule type" value="Genomic_DNA"/>
</dbReference>
<organism evidence="1 2">
    <name type="scientific">Elysia crispata</name>
    <name type="common">lettuce slug</name>
    <dbReference type="NCBI Taxonomy" id="231223"/>
    <lineage>
        <taxon>Eukaryota</taxon>
        <taxon>Metazoa</taxon>
        <taxon>Spiralia</taxon>
        <taxon>Lophotrochozoa</taxon>
        <taxon>Mollusca</taxon>
        <taxon>Gastropoda</taxon>
        <taxon>Heterobranchia</taxon>
        <taxon>Euthyneura</taxon>
        <taxon>Panpulmonata</taxon>
        <taxon>Sacoglossa</taxon>
        <taxon>Placobranchoidea</taxon>
        <taxon>Plakobranchidae</taxon>
        <taxon>Elysia</taxon>
    </lineage>
</organism>
<name>A0AAE1DJQ4_9GAST</name>